<dbReference type="AlphaFoldDB" id="A0A927MZ46"/>
<dbReference type="PANTHER" id="PTHR18964:SF149">
    <property type="entry name" value="BIFUNCTIONAL UDP-N-ACETYLGLUCOSAMINE 2-EPIMERASE_N-ACETYLMANNOSAMINE KINASE"/>
    <property type="match status" value="1"/>
</dbReference>
<dbReference type="CDD" id="cd23763">
    <property type="entry name" value="ASKHA_ATPase_ROK"/>
    <property type="match status" value="1"/>
</dbReference>
<proteinExistence type="inferred from homology"/>
<keyword evidence="2" id="KW-0808">Transferase</keyword>
<dbReference type="EMBL" id="JADBEM010000001">
    <property type="protein sequence ID" value="MBE1608999.1"/>
    <property type="molecule type" value="Genomic_DNA"/>
</dbReference>
<dbReference type="SUPFAM" id="SSF53067">
    <property type="entry name" value="Actin-like ATPase domain"/>
    <property type="match status" value="1"/>
</dbReference>
<evidence type="ECO:0000313" key="3">
    <source>
        <dbReference type="Proteomes" id="UP000638648"/>
    </source>
</evidence>
<evidence type="ECO:0000256" key="1">
    <source>
        <dbReference type="ARBA" id="ARBA00006479"/>
    </source>
</evidence>
<gene>
    <name evidence="2" type="ORF">HEB94_005847</name>
</gene>
<dbReference type="RefSeq" id="WP_192752660.1">
    <property type="nucleotide sequence ID" value="NZ_BAABJL010000273.1"/>
</dbReference>
<dbReference type="InterPro" id="IPR000600">
    <property type="entry name" value="ROK"/>
</dbReference>
<protein>
    <submittedName>
        <fullName evidence="2">NBD/HSP70 family sugar kinase</fullName>
    </submittedName>
</protein>
<evidence type="ECO:0000313" key="2">
    <source>
        <dbReference type="EMBL" id="MBE1608999.1"/>
    </source>
</evidence>
<dbReference type="Pfam" id="PF00480">
    <property type="entry name" value="ROK"/>
    <property type="match status" value="1"/>
</dbReference>
<dbReference type="InterPro" id="IPR036388">
    <property type="entry name" value="WH-like_DNA-bd_sf"/>
</dbReference>
<dbReference type="SUPFAM" id="SSF46785">
    <property type="entry name" value="Winged helix' DNA-binding domain"/>
    <property type="match status" value="1"/>
</dbReference>
<sequence length="437" mass="45927">MTNYITGFHNWHGVPLSIQDPAGAAVRRANAAACLAVLRDQERPLTIAELAVATRLARPTVDAVIGDLLETGPVRPARPQRSPGAGRPARAYTFTAGAGRVAGIDIGSGSVRVRIADLAGEIVGRAEAIVPAGIDGSGRLRVVRGAVRQAIRASGADPADLRAAGIGVPGILDHDGRITQSLAVPDWIGVDPAERLSASWGCPVLVENDIKLAALAEQRLRAEPATGARPGSDATSDDDLIFLQIGHRISAALIMNGAILQGQHRLAGELGSLRGMRWTESSKRGRLHWRAGRTGQQVFARAREGDRRAAAEITEFCAEIAPQIAIIALTVDPALIVIGGGLSRAGDDLVAPLTEAVHHMLMADGKPVITTSLLKSNGTLCGALGSTFETHSAQILGVPRVPPRWHRWPGTFDGPLPDALVSDAPAVPDRSTKRMSR</sequence>
<comment type="caution">
    <text evidence="2">The sequence shown here is derived from an EMBL/GenBank/DDBJ whole genome shotgun (WGS) entry which is preliminary data.</text>
</comment>
<keyword evidence="2" id="KW-0418">Kinase</keyword>
<comment type="similarity">
    <text evidence="1">Belongs to the ROK (NagC/XylR) family.</text>
</comment>
<dbReference type="Gene3D" id="1.10.10.10">
    <property type="entry name" value="Winged helix-like DNA-binding domain superfamily/Winged helix DNA-binding domain"/>
    <property type="match status" value="1"/>
</dbReference>
<accession>A0A927MZ46</accession>
<dbReference type="Proteomes" id="UP000638648">
    <property type="component" value="Unassembled WGS sequence"/>
</dbReference>
<dbReference type="InterPro" id="IPR043129">
    <property type="entry name" value="ATPase_NBD"/>
</dbReference>
<name>A0A927MZ46_9ACTN</name>
<dbReference type="InterPro" id="IPR036390">
    <property type="entry name" value="WH_DNA-bd_sf"/>
</dbReference>
<dbReference type="PANTHER" id="PTHR18964">
    <property type="entry name" value="ROK (REPRESSOR, ORF, KINASE) FAMILY"/>
    <property type="match status" value="1"/>
</dbReference>
<dbReference type="Gene3D" id="3.30.420.40">
    <property type="match status" value="2"/>
</dbReference>
<keyword evidence="3" id="KW-1185">Reference proteome</keyword>
<dbReference type="GO" id="GO:0016301">
    <property type="term" value="F:kinase activity"/>
    <property type="evidence" value="ECO:0007669"/>
    <property type="project" value="UniProtKB-KW"/>
</dbReference>
<reference evidence="2" key="1">
    <citation type="submission" date="2020-10" db="EMBL/GenBank/DDBJ databases">
        <title>Sequencing the genomes of 1000 actinobacteria strains.</title>
        <authorList>
            <person name="Klenk H.-P."/>
        </authorList>
    </citation>
    <scope>NUCLEOTIDE SEQUENCE</scope>
    <source>
        <strain evidence="2">DSM 45354</strain>
    </source>
</reference>
<organism evidence="2 3">
    <name type="scientific">Actinopolymorpha pittospori</name>
    <dbReference type="NCBI Taxonomy" id="648752"/>
    <lineage>
        <taxon>Bacteria</taxon>
        <taxon>Bacillati</taxon>
        <taxon>Actinomycetota</taxon>
        <taxon>Actinomycetes</taxon>
        <taxon>Propionibacteriales</taxon>
        <taxon>Actinopolymorphaceae</taxon>
        <taxon>Actinopolymorpha</taxon>
    </lineage>
</organism>